<dbReference type="AlphaFoldDB" id="A0A1T4PYI5"/>
<keyword evidence="2" id="KW-1185">Reference proteome</keyword>
<accession>A0A1T4PYI5</accession>
<organism evidence="1 2">
    <name type="scientific">Lysobacter spongiicola DSM 21749</name>
    <dbReference type="NCBI Taxonomy" id="1122188"/>
    <lineage>
        <taxon>Bacteria</taxon>
        <taxon>Pseudomonadati</taxon>
        <taxon>Pseudomonadota</taxon>
        <taxon>Gammaproteobacteria</taxon>
        <taxon>Lysobacterales</taxon>
        <taxon>Lysobacteraceae</taxon>
        <taxon>Novilysobacter</taxon>
    </lineage>
</organism>
<proteinExistence type="predicted"/>
<evidence type="ECO:0000313" key="1">
    <source>
        <dbReference type="EMBL" id="SJZ96377.1"/>
    </source>
</evidence>
<dbReference type="EMBL" id="FUXP01000004">
    <property type="protein sequence ID" value="SJZ96377.1"/>
    <property type="molecule type" value="Genomic_DNA"/>
</dbReference>
<dbReference type="Proteomes" id="UP000190061">
    <property type="component" value="Unassembled WGS sequence"/>
</dbReference>
<dbReference type="STRING" id="1122188.SAMN02745674_01377"/>
<gene>
    <name evidence="1" type="ORF">SAMN02745674_01377</name>
</gene>
<evidence type="ECO:0000313" key="2">
    <source>
        <dbReference type="Proteomes" id="UP000190061"/>
    </source>
</evidence>
<reference evidence="1 2" key="1">
    <citation type="submission" date="2017-02" db="EMBL/GenBank/DDBJ databases">
        <authorList>
            <person name="Peterson S.W."/>
        </authorList>
    </citation>
    <scope>NUCLEOTIDE SEQUENCE [LARGE SCALE GENOMIC DNA]</scope>
    <source>
        <strain evidence="1 2">DSM 21749</strain>
    </source>
</reference>
<name>A0A1T4PYI5_9GAMM</name>
<sequence length="344" mass="37168">MARGPSRGAGIARVALAFVIGAIGGAVAQATWSDHGAPPVAAMPEPPAVAPGVEPAGGEPSAPNFVYRYLAPPSPALAEVATQVRDRDLLRKLPEVQWLDGLLMLPETITYVAMECGEPDAYYLPDKREVVLCYEMMQVLYEQGAELATSGDVSSVVGPDAAADASPSDIAQQYVWANLRFIASHETGHALIELLDLPVTGRQEDAVDQFATSVMQRIGGEHESPEQVAANLRLAGHWFLARADTGFSLDAYADTHSLGLQRYFNLQCLLYGSDPERFAGIVARGDLPESRARYCPAEAGRASEAWMRLLRPHLAPRYAMTEAEAAEWMRQRGEPAPTAMPAQR</sequence>
<protein>
    <submittedName>
        <fullName evidence="1">Putative metallopeptidase</fullName>
    </submittedName>
</protein>
<dbReference type="InterPro" id="IPR025644">
    <property type="entry name" value="DUF4344"/>
</dbReference>
<dbReference type="Pfam" id="PF14247">
    <property type="entry name" value="DUF4344"/>
    <property type="match status" value="1"/>
</dbReference>